<accession>A0A562RJB9</accession>
<comment type="caution">
    <text evidence="1">The sequence shown here is derived from an EMBL/GenBank/DDBJ whole genome shotgun (WGS) entry which is preliminary data.</text>
</comment>
<protein>
    <submittedName>
        <fullName evidence="1">Uncharacterized protein</fullName>
    </submittedName>
</protein>
<keyword evidence="2" id="KW-1185">Reference proteome</keyword>
<dbReference type="Proteomes" id="UP000318431">
    <property type="component" value="Unassembled WGS sequence"/>
</dbReference>
<evidence type="ECO:0000313" key="1">
    <source>
        <dbReference type="EMBL" id="TWI69033.1"/>
    </source>
</evidence>
<name>A0A562RJB9_9BURK</name>
<dbReference type="RefSeq" id="WP_145646719.1">
    <property type="nucleotide sequence ID" value="NZ_VLLB01000001.1"/>
</dbReference>
<reference evidence="1 2" key="1">
    <citation type="journal article" date="2015" name="Stand. Genomic Sci.">
        <title>Genomic Encyclopedia of Bacterial and Archaeal Type Strains, Phase III: the genomes of soil and plant-associated and newly described type strains.</title>
        <authorList>
            <person name="Whitman W.B."/>
            <person name="Woyke T."/>
            <person name="Klenk H.P."/>
            <person name="Zhou Y."/>
            <person name="Lilburn T.G."/>
            <person name="Beck B.J."/>
            <person name="De Vos P."/>
            <person name="Vandamme P."/>
            <person name="Eisen J.A."/>
            <person name="Garrity G."/>
            <person name="Hugenholtz P."/>
            <person name="Kyrpides N.C."/>
        </authorList>
    </citation>
    <scope>NUCLEOTIDE SEQUENCE [LARGE SCALE GENOMIC DNA]</scope>
    <source>
        <strain evidence="1 2">CGMCC 1.10822</strain>
    </source>
</reference>
<sequence>MANNLFVAYDLDVPIQNYKRVIAAINALGEAVRVQASLFYVKSSLSAKLAEEFVSAVASSNDRILVIDAADAWWHNAMEPAPEFIQARWRR</sequence>
<proteinExistence type="predicted"/>
<dbReference type="EMBL" id="VLLB01000001">
    <property type="protein sequence ID" value="TWI69033.1"/>
    <property type="molecule type" value="Genomic_DNA"/>
</dbReference>
<dbReference type="OrthoDB" id="2656750at2"/>
<organism evidence="1 2">
    <name type="scientific">Pseudoduganella lurida</name>
    <dbReference type="NCBI Taxonomy" id="1036180"/>
    <lineage>
        <taxon>Bacteria</taxon>
        <taxon>Pseudomonadati</taxon>
        <taxon>Pseudomonadota</taxon>
        <taxon>Betaproteobacteria</taxon>
        <taxon>Burkholderiales</taxon>
        <taxon>Oxalobacteraceae</taxon>
        <taxon>Telluria group</taxon>
        <taxon>Pseudoduganella</taxon>
    </lineage>
</organism>
<evidence type="ECO:0000313" key="2">
    <source>
        <dbReference type="Proteomes" id="UP000318431"/>
    </source>
</evidence>
<dbReference type="AlphaFoldDB" id="A0A562RJB9"/>
<gene>
    <name evidence="1" type="ORF">IP91_00098</name>
</gene>